<sequence length="164" mass="18005">MPYDPKNPPPPRAAAGGPVSHAIFRLAKAHRALAAQLLRDVGLHPGQELLMMRLWDCGPMRQTYLAEEFDTDSASMTRTVQRLEKAGYVRRVPDPADGRATLVEPTAASLGLRTRVERLWAELERRTLGDLPPSQRAATLETLRCLERNVLSDAGRPPAAPPPG</sequence>
<comment type="caution">
    <text evidence="2">The sequence shown here is derived from an EMBL/GenBank/DDBJ whole genome shotgun (WGS) entry which is preliminary data.</text>
</comment>
<reference evidence="2" key="1">
    <citation type="submission" date="2021-01" db="EMBL/GenBank/DDBJ databases">
        <title>Whole genome shotgun sequence of Virgisporangium aliadipatigenens NBRC 105644.</title>
        <authorList>
            <person name="Komaki H."/>
            <person name="Tamura T."/>
        </authorList>
    </citation>
    <scope>NUCLEOTIDE SEQUENCE</scope>
    <source>
        <strain evidence="2">NBRC 105644</strain>
    </source>
</reference>
<dbReference type="AlphaFoldDB" id="A0A8J3YEX1"/>
<evidence type="ECO:0000313" key="3">
    <source>
        <dbReference type="Proteomes" id="UP000619260"/>
    </source>
</evidence>
<dbReference type="InterPro" id="IPR000835">
    <property type="entry name" value="HTH_MarR-typ"/>
</dbReference>
<evidence type="ECO:0000313" key="2">
    <source>
        <dbReference type="EMBL" id="GIJ43157.1"/>
    </source>
</evidence>
<dbReference type="PANTHER" id="PTHR33164">
    <property type="entry name" value="TRANSCRIPTIONAL REGULATOR, MARR FAMILY"/>
    <property type="match status" value="1"/>
</dbReference>
<dbReference type="Proteomes" id="UP000619260">
    <property type="component" value="Unassembled WGS sequence"/>
</dbReference>
<dbReference type="GO" id="GO:0006950">
    <property type="term" value="P:response to stress"/>
    <property type="evidence" value="ECO:0007669"/>
    <property type="project" value="TreeGrafter"/>
</dbReference>
<dbReference type="EMBL" id="BOPF01000001">
    <property type="protein sequence ID" value="GIJ43157.1"/>
    <property type="molecule type" value="Genomic_DNA"/>
</dbReference>
<dbReference type="InterPro" id="IPR039422">
    <property type="entry name" value="MarR/SlyA-like"/>
</dbReference>
<feature type="domain" description="HTH marR-type" evidence="1">
    <location>
        <begin position="16"/>
        <end position="152"/>
    </location>
</feature>
<accession>A0A8J3YEX1</accession>
<dbReference type="Gene3D" id="1.10.10.10">
    <property type="entry name" value="Winged helix-like DNA-binding domain superfamily/Winged helix DNA-binding domain"/>
    <property type="match status" value="1"/>
</dbReference>
<dbReference type="Pfam" id="PF01047">
    <property type="entry name" value="MarR"/>
    <property type="match status" value="1"/>
</dbReference>
<organism evidence="2 3">
    <name type="scientific">Virgisporangium aliadipatigenens</name>
    <dbReference type="NCBI Taxonomy" id="741659"/>
    <lineage>
        <taxon>Bacteria</taxon>
        <taxon>Bacillati</taxon>
        <taxon>Actinomycetota</taxon>
        <taxon>Actinomycetes</taxon>
        <taxon>Micromonosporales</taxon>
        <taxon>Micromonosporaceae</taxon>
        <taxon>Virgisporangium</taxon>
    </lineage>
</organism>
<dbReference type="PROSITE" id="PS50995">
    <property type="entry name" value="HTH_MARR_2"/>
    <property type="match status" value="1"/>
</dbReference>
<evidence type="ECO:0000259" key="1">
    <source>
        <dbReference type="PROSITE" id="PS50995"/>
    </source>
</evidence>
<dbReference type="RefSeq" id="WP_203896760.1">
    <property type="nucleotide sequence ID" value="NZ_BOPF01000001.1"/>
</dbReference>
<keyword evidence="3" id="KW-1185">Reference proteome</keyword>
<dbReference type="InterPro" id="IPR036388">
    <property type="entry name" value="WH-like_DNA-bd_sf"/>
</dbReference>
<dbReference type="GO" id="GO:0003700">
    <property type="term" value="F:DNA-binding transcription factor activity"/>
    <property type="evidence" value="ECO:0007669"/>
    <property type="project" value="InterPro"/>
</dbReference>
<name>A0A8J3YEX1_9ACTN</name>
<protein>
    <recommendedName>
        <fullName evidence="1">HTH marR-type domain-containing protein</fullName>
    </recommendedName>
</protein>
<gene>
    <name evidence="2" type="ORF">Val02_00430</name>
</gene>
<proteinExistence type="predicted"/>
<dbReference type="SUPFAM" id="SSF46785">
    <property type="entry name" value="Winged helix' DNA-binding domain"/>
    <property type="match status" value="1"/>
</dbReference>
<dbReference type="InterPro" id="IPR036390">
    <property type="entry name" value="WH_DNA-bd_sf"/>
</dbReference>
<dbReference type="SMART" id="SM00347">
    <property type="entry name" value="HTH_MARR"/>
    <property type="match status" value="1"/>
</dbReference>
<dbReference type="PANTHER" id="PTHR33164:SF43">
    <property type="entry name" value="HTH-TYPE TRANSCRIPTIONAL REPRESSOR YETL"/>
    <property type="match status" value="1"/>
</dbReference>